<dbReference type="NCBIfam" id="NF010120">
    <property type="entry name" value="PRK13596.1"/>
    <property type="match status" value="1"/>
</dbReference>
<evidence type="ECO:0000256" key="1">
    <source>
        <dbReference type="ARBA" id="ARBA00007523"/>
    </source>
</evidence>
<keyword evidence="3" id="KW-0479">Metal-binding</keyword>
<dbReference type="SUPFAM" id="SSF54862">
    <property type="entry name" value="4Fe-4S ferredoxins"/>
    <property type="match status" value="1"/>
</dbReference>
<feature type="domain" description="4Fe-4S ferredoxin-type" evidence="6">
    <location>
        <begin position="554"/>
        <end position="583"/>
    </location>
</feature>
<dbReference type="PROSITE" id="PS00198">
    <property type="entry name" value="4FE4S_FER_1"/>
    <property type="match status" value="1"/>
</dbReference>
<organism evidence="7">
    <name type="scientific">marine sediment metagenome</name>
    <dbReference type="NCBI Taxonomy" id="412755"/>
    <lineage>
        <taxon>unclassified sequences</taxon>
        <taxon>metagenomes</taxon>
        <taxon>ecological metagenomes</taxon>
    </lineage>
</organism>
<dbReference type="InterPro" id="IPR017896">
    <property type="entry name" value="4Fe4S_Fe-S-bd"/>
</dbReference>
<dbReference type="Pfam" id="PF10589">
    <property type="entry name" value="NADH_4Fe-4S"/>
    <property type="match status" value="1"/>
</dbReference>
<dbReference type="Pfam" id="PF13237">
    <property type="entry name" value="Fer4_10"/>
    <property type="match status" value="1"/>
</dbReference>
<dbReference type="InterPro" id="IPR037207">
    <property type="entry name" value="Nuop51_4Fe4S-bd_sf"/>
</dbReference>
<dbReference type="Gene3D" id="3.40.50.11540">
    <property type="entry name" value="NADH-ubiquinone oxidoreductase 51kDa subunit"/>
    <property type="match status" value="1"/>
</dbReference>
<dbReference type="Pfam" id="PF01512">
    <property type="entry name" value="Complex1_51K"/>
    <property type="match status" value="1"/>
</dbReference>
<evidence type="ECO:0000313" key="7">
    <source>
        <dbReference type="EMBL" id="KKN22368.1"/>
    </source>
</evidence>
<dbReference type="PANTHER" id="PTHR43578">
    <property type="entry name" value="NADH-QUINONE OXIDOREDUCTASE SUBUNIT F"/>
    <property type="match status" value="1"/>
</dbReference>
<keyword evidence="5" id="KW-0411">Iron-sulfur</keyword>
<dbReference type="AlphaFoldDB" id="A0A0F9RZ09"/>
<dbReference type="InterPro" id="IPR019575">
    <property type="entry name" value="Nuop51_4Fe4S-bd"/>
</dbReference>
<dbReference type="CDD" id="cd02980">
    <property type="entry name" value="TRX_Fd_family"/>
    <property type="match status" value="1"/>
</dbReference>
<dbReference type="InterPro" id="IPR037225">
    <property type="entry name" value="Nuo51_FMN-bd_sf"/>
</dbReference>
<evidence type="ECO:0000256" key="3">
    <source>
        <dbReference type="ARBA" id="ARBA00022723"/>
    </source>
</evidence>
<proteinExistence type="inferred from homology"/>
<reference evidence="7" key="1">
    <citation type="journal article" date="2015" name="Nature">
        <title>Complex archaea that bridge the gap between prokaryotes and eukaryotes.</title>
        <authorList>
            <person name="Spang A."/>
            <person name="Saw J.H."/>
            <person name="Jorgensen S.L."/>
            <person name="Zaremba-Niedzwiedzka K."/>
            <person name="Martijn J."/>
            <person name="Lind A.E."/>
            <person name="van Eijk R."/>
            <person name="Schleper C."/>
            <person name="Guy L."/>
            <person name="Ettema T.J."/>
        </authorList>
    </citation>
    <scope>NUCLEOTIDE SEQUENCE</scope>
</reference>
<dbReference type="Gene3D" id="3.10.20.600">
    <property type="match status" value="1"/>
</dbReference>
<dbReference type="InterPro" id="IPR011538">
    <property type="entry name" value="Nuo51_FMN-bd"/>
</dbReference>
<evidence type="ECO:0000256" key="4">
    <source>
        <dbReference type="ARBA" id="ARBA00023004"/>
    </source>
</evidence>
<evidence type="ECO:0000256" key="2">
    <source>
        <dbReference type="ARBA" id="ARBA00022485"/>
    </source>
</evidence>
<evidence type="ECO:0000256" key="5">
    <source>
        <dbReference type="ARBA" id="ARBA00023014"/>
    </source>
</evidence>
<dbReference type="GO" id="GO:0051539">
    <property type="term" value="F:4 iron, 4 sulfur cluster binding"/>
    <property type="evidence" value="ECO:0007669"/>
    <property type="project" value="UniProtKB-KW"/>
</dbReference>
<evidence type="ECO:0000259" key="6">
    <source>
        <dbReference type="PROSITE" id="PS51379"/>
    </source>
</evidence>
<dbReference type="SUPFAM" id="SSF142019">
    <property type="entry name" value="Nqo1 FMN-binding domain-like"/>
    <property type="match status" value="1"/>
</dbReference>
<keyword evidence="4" id="KW-0408">Iron</keyword>
<keyword evidence="2" id="KW-0004">4Fe-4S</keyword>
<dbReference type="InterPro" id="IPR036249">
    <property type="entry name" value="Thioredoxin-like_sf"/>
</dbReference>
<dbReference type="FunFam" id="1.20.1440.230:FF:000001">
    <property type="entry name" value="Mitochondrial NADH dehydrogenase flavoprotein 1"/>
    <property type="match status" value="1"/>
</dbReference>
<protein>
    <recommendedName>
        <fullName evidence="6">4Fe-4S ferredoxin-type domain-containing protein</fullName>
    </recommendedName>
</protein>
<dbReference type="SUPFAM" id="SSF52833">
    <property type="entry name" value="Thioredoxin-like"/>
    <property type="match status" value="1"/>
</dbReference>
<dbReference type="Gene3D" id="3.30.70.20">
    <property type="match status" value="1"/>
</dbReference>
<dbReference type="PANTHER" id="PTHR43578:SF3">
    <property type="entry name" value="NADH-QUINONE OXIDOREDUCTASE SUBUNIT F"/>
    <property type="match status" value="1"/>
</dbReference>
<comment type="similarity">
    <text evidence="1">Belongs to the complex I 51 kDa subunit family.</text>
</comment>
<dbReference type="FunFam" id="3.40.50.11540:FF:000001">
    <property type="entry name" value="NADH dehydrogenase [ubiquinone] flavoprotein 1, mitochondrial"/>
    <property type="match status" value="1"/>
</dbReference>
<dbReference type="SUPFAM" id="SSF142984">
    <property type="entry name" value="Nqo1 middle domain-like"/>
    <property type="match status" value="1"/>
</dbReference>
<comment type="caution">
    <text evidence="7">The sequence shown here is derived from an EMBL/GenBank/DDBJ whole genome shotgun (WGS) entry which is preliminary data.</text>
</comment>
<gene>
    <name evidence="7" type="ORF">LCGC14_0915850</name>
</gene>
<dbReference type="PROSITE" id="PS51379">
    <property type="entry name" value="4FE4S_FER_2"/>
    <property type="match status" value="2"/>
</dbReference>
<dbReference type="SMART" id="SM00928">
    <property type="entry name" value="NADH_4Fe-4S"/>
    <property type="match status" value="1"/>
</dbReference>
<dbReference type="SUPFAM" id="SSF140490">
    <property type="entry name" value="Nqo1C-terminal domain-like"/>
    <property type="match status" value="1"/>
</dbReference>
<dbReference type="Pfam" id="PF01257">
    <property type="entry name" value="2Fe-2S_thioredx"/>
    <property type="match status" value="1"/>
</dbReference>
<accession>A0A0F9RZ09</accession>
<dbReference type="Gene3D" id="6.10.250.1450">
    <property type="match status" value="1"/>
</dbReference>
<dbReference type="InterPro" id="IPR017900">
    <property type="entry name" value="4Fe4S_Fe_S_CS"/>
</dbReference>
<dbReference type="EMBL" id="LAZR01003068">
    <property type="protein sequence ID" value="KKN22368.1"/>
    <property type="molecule type" value="Genomic_DNA"/>
</dbReference>
<dbReference type="GO" id="GO:0046872">
    <property type="term" value="F:metal ion binding"/>
    <property type="evidence" value="ECO:0007669"/>
    <property type="project" value="UniProtKB-KW"/>
</dbReference>
<name>A0A0F9RZ09_9ZZZZ</name>
<sequence length="612" mass="67326">MTRLDSIKEFEEFYKKIIENQDSKKHIISLSSGTCGHASGSIEVEEALKQAVIGYEDKIDLKLTGCHGFCAVEPNIIIFPEKIFYKNLKPEDAPNVIQSILKGEIIDNLVISENGTKYNYIDEIPFYKLQKRILTGDNPLIDPTNIEDYIVIGGYKALIKALGMQPKEIIEEIKKSGLRGRGGAGFPTGIKWETTSSQKNKDKYIICNADEGDPGAYMDRNLLEGNPQLIIEGMIIGAYAIGANKGWVYVRDEYPLAVENITINVNQARKMGFLGKNILNTGFDFDIKITRGAGAFVCGEETALINSIEGKRGNPSQRPPFPAQIGLYGKPTNINNVETWANVPKIIENGANWYANIGTETSKGTKIFSLVGNVKNTGLVEVPMGIKIEEIVFDIGCGTPDGKKIKAIQIGGPSGGCISQNHFNLPIDYESLKQVGSIMGSGGMIVIDEDTCMVDFARYFVNFLQAESCGKCSSCREGTQRMFEILTDITEGKANEGSIELLEELAHVIKETSLCGLGQTAPNPVLSTLKYFRNEYKSHIKDKKCPAGVCRALIVYRVDLEKCTGCGVCKNNCPEEAIEGELKQPHLINQDKCIKCGFCQDSCNFDSIICDF</sequence>
<dbReference type="Gene3D" id="3.40.30.10">
    <property type="entry name" value="Glutaredoxin"/>
    <property type="match status" value="1"/>
</dbReference>
<feature type="domain" description="4Fe-4S ferredoxin-type" evidence="6">
    <location>
        <begin position="584"/>
        <end position="612"/>
    </location>
</feature>
<dbReference type="Gene3D" id="1.20.1440.230">
    <property type="entry name" value="NADH-ubiquinone oxidoreductase 51kDa subunit, iron-sulphur binding domain"/>
    <property type="match status" value="1"/>
</dbReference>